<name>A0AC58N1R3_CASCN</name>
<keyword evidence="1" id="KW-1185">Reference proteome</keyword>
<evidence type="ECO:0000313" key="1">
    <source>
        <dbReference type="Proteomes" id="UP001732720"/>
    </source>
</evidence>
<dbReference type="Proteomes" id="UP001732720">
    <property type="component" value="Chromosome 7"/>
</dbReference>
<proteinExistence type="predicted"/>
<sequence length="237" mass="25488">METQSSWREVESRREGSGHQRAQSDLVPQRSRAAESAGARPGPGPGPQLPPRVAPLAVARDPSLHCSPRGGASLRASRLRLPIPAQLGQSLGLERLRCLQQRALSLRLGCSTLFRSAFQEWGSRRAHPLPSPAESALGAQRPGQLPQWLLWVLQAPWPRSLTSSCESLLLLMSLPGGLPALSGTRGKRKPNGVEVLGDAGPQGIEATLRRSQMEEPQLTNGMLAGFRTSALRTTSLV</sequence>
<gene>
    <name evidence="2" type="primary">LOC141424850</name>
</gene>
<protein>
    <submittedName>
        <fullName evidence="2">Uncharacterized protein</fullName>
    </submittedName>
</protein>
<organism evidence="1 2">
    <name type="scientific">Castor canadensis</name>
    <name type="common">American beaver</name>
    <dbReference type="NCBI Taxonomy" id="51338"/>
    <lineage>
        <taxon>Eukaryota</taxon>
        <taxon>Metazoa</taxon>
        <taxon>Chordata</taxon>
        <taxon>Craniata</taxon>
        <taxon>Vertebrata</taxon>
        <taxon>Euteleostomi</taxon>
        <taxon>Mammalia</taxon>
        <taxon>Eutheria</taxon>
        <taxon>Euarchontoglires</taxon>
        <taxon>Glires</taxon>
        <taxon>Rodentia</taxon>
        <taxon>Castorimorpha</taxon>
        <taxon>Castoridae</taxon>
        <taxon>Castor</taxon>
    </lineage>
</organism>
<reference evidence="2" key="1">
    <citation type="submission" date="2025-08" db="UniProtKB">
        <authorList>
            <consortium name="RefSeq"/>
        </authorList>
    </citation>
    <scope>IDENTIFICATION</scope>
</reference>
<dbReference type="RefSeq" id="XP_073935605.1">
    <property type="nucleotide sequence ID" value="XM_074079504.1"/>
</dbReference>
<accession>A0AC58N1R3</accession>
<evidence type="ECO:0000313" key="2">
    <source>
        <dbReference type="RefSeq" id="XP_073935605.1"/>
    </source>
</evidence>